<sequence length="67" mass="7807">MENMPELPPGWKLTYDEVSNSVYEMRLTWERGPMVETKGTDFDGMLAWCVKSALDIEDLMRRRGLLP</sequence>
<comment type="caution">
    <text evidence="1">The sequence shown here is derived from an EMBL/GenBank/DDBJ whole genome shotgun (WGS) entry which is preliminary data.</text>
</comment>
<dbReference type="Proteomes" id="UP001499909">
    <property type="component" value="Unassembled WGS sequence"/>
</dbReference>
<reference evidence="2" key="1">
    <citation type="journal article" date="2019" name="Int. J. Syst. Evol. Microbiol.">
        <title>The Global Catalogue of Microorganisms (GCM) 10K type strain sequencing project: providing services to taxonomists for standard genome sequencing and annotation.</title>
        <authorList>
            <consortium name="The Broad Institute Genomics Platform"/>
            <consortium name="The Broad Institute Genome Sequencing Center for Infectious Disease"/>
            <person name="Wu L."/>
            <person name="Ma J."/>
        </authorList>
    </citation>
    <scope>NUCLEOTIDE SEQUENCE [LARGE SCALE GENOMIC DNA]</scope>
    <source>
        <strain evidence="2">JCM 17214</strain>
    </source>
</reference>
<proteinExistence type="predicted"/>
<evidence type="ECO:0000313" key="1">
    <source>
        <dbReference type="EMBL" id="GAA3920588.1"/>
    </source>
</evidence>
<name>A0ABP7MDR3_9BACT</name>
<keyword evidence="2" id="KW-1185">Reference proteome</keyword>
<protein>
    <submittedName>
        <fullName evidence="1">Uncharacterized protein</fullName>
    </submittedName>
</protein>
<organism evidence="1 2">
    <name type="scientific">Hymenobacter algoricola</name>
    <dbReference type="NCBI Taxonomy" id="486267"/>
    <lineage>
        <taxon>Bacteria</taxon>
        <taxon>Pseudomonadati</taxon>
        <taxon>Bacteroidota</taxon>
        <taxon>Cytophagia</taxon>
        <taxon>Cytophagales</taxon>
        <taxon>Hymenobacteraceae</taxon>
        <taxon>Hymenobacter</taxon>
    </lineage>
</organism>
<evidence type="ECO:0000313" key="2">
    <source>
        <dbReference type="Proteomes" id="UP001499909"/>
    </source>
</evidence>
<accession>A0ABP7MDR3</accession>
<dbReference type="EMBL" id="BAABDH010000004">
    <property type="protein sequence ID" value="GAA3920588.1"/>
    <property type="molecule type" value="Genomic_DNA"/>
</dbReference>
<gene>
    <name evidence="1" type="ORF">GCM10022406_03650</name>
</gene>